<organism evidence="9 10">
    <name type="scientific">Aedes aegypti</name>
    <name type="common">Yellowfever mosquito</name>
    <name type="synonym">Culex aegypti</name>
    <dbReference type="NCBI Taxonomy" id="7159"/>
    <lineage>
        <taxon>Eukaryota</taxon>
        <taxon>Metazoa</taxon>
        <taxon>Ecdysozoa</taxon>
        <taxon>Arthropoda</taxon>
        <taxon>Hexapoda</taxon>
        <taxon>Insecta</taxon>
        <taxon>Pterygota</taxon>
        <taxon>Neoptera</taxon>
        <taxon>Endopterygota</taxon>
        <taxon>Diptera</taxon>
        <taxon>Nematocera</taxon>
        <taxon>Culicoidea</taxon>
        <taxon>Culicidae</taxon>
        <taxon>Culicinae</taxon>
        <taxon>Aedini</taxon>
        <taxon>Aedes</taxon>
        <taxon>Stegomyia</taxon>
    </lineage>
</organism>
<keyword evidence="10" id="KW-1185">Reference proteome</keyword>
<reference evidence="9" key="2">
    <citation type="submission" date="2020-05" db="UniProtKB">
        <authorList>
            <consortium name="EnsemblMetazoa"/>
        </authorList>
    </citation>
    <scope>IDENTIFICATION</scope>
    <source>
        <strain evidence="9">LVP_AGWG</strain>
    </source>
</reference>
<evidence type="ECO:0000256" key="2">
    <source>
        <dbReference type="ARBA" id="ARBA00009045"/>
    </source>
</evidence>
<evidence type="ECO:0000256" key="4">
    <source>
        <dbReference type="ARBA" id="ARBA00022989"/>
    </source>
</evidence>
<evidence type="ECO:0000313" key="10">
    <source>
        <dbReference type="Proteomes" id="UP000008820"/>
    </source>
</evidence>
<accession>A0A6I8T759</accession>
<dbReference type="SUPFAM" id="SSF144091">
    <property type="entry name" value="Rhomboid-like"/>
    <property type="match status" value="1"/>
</dbReference>
<reference evidence="9 10" key="1">
    <citation type="submission" date="2017-06" db="EMBL/GenBank/DDBJ databases">
        <title>Aedes aegypti genome working group (AGWG) sequencing and assembly.</title>
        <authorList>
            <consortium name="Aedes aegypti Genome Working Group (AGWG)"/>
            <person name="Matthews B.J."/>
        </authorList>
    </citation>
    <scope>NUCLEOTIDE SEQUENCE [LARGE SCALE GENOMIC DNA]</scope>
    <source>
        <strain evidence="9 10">LVP_AGWG</strain>
    </source>
</reference>
<evidence type="ECO:0000256" key="1">
    <source>
        <dbReference type="ARBA" id="ARBA00004141"/>
    </source>
</evidence>
<sequence length="383" mass="42650">MVDVAKMEPKGKTARVVPTSSSGSNLLASVFGLKSTRKGEAWCENEHTTKAPDKSYEEDPSKPFIAKESESESSVESDHKKSKARVYSIDVERVVPKEKSDRKIRASGTSSSECSTSSNTSGESANGSKQNSHLDAKLVDKFVRNNRRRRKRKDAKSTLIKLCQCCPWTVPWSLLVVSAIQICTYIFNNNRFYQLLIFNPVLQHEIWRFVTYTFLHANAVHLMLNVIIQIIVAFPLETEQGHRSVLVVYFSGVIAGGMGASVFDPTHMVGASAGVYCLLISHVPHIVMNFQSLSHRYFRIMAVLVLCVSDVIYSIRHCMTKGNLQPRIGVPAHVSGAICGLLIGFIVYQGGKEIHLRIARYVAALLLFGWIVATIMYNVQVRV</sequence>
<feature type="transmembrane region" description="Helical" evidence="7">
    <location>
        <begin position="328"/>
        <end position="348"/>
    </location>
</feature>
<dbReference type="OrthoDB" id="418595at2759"/>
<dbReference type="InterPro" id="IPR035952">
    <property type="entry name" value="Rhomboid-like_sf"/>
</dbReference>
<dbReference type="Proteomes" id="UP000008820">
    <property type="component" value="Chromosome 2"/>
</dbReference>
<dbReference type="InterPro" id="IPR022764">
    <property type="entry name" value="Peptidase_S54_rhomboid_dom"/>
</dbReference>
<feature type="region of interest" description="Disordered" evidence="6">
    <location>
        <begin position="98"/>
        <end position="132"/>
    </location>
</feature>
<evidence type="ECO:0000313" key="9">
    <source>
        <dbReference type="EnsemblMetazoa" id="AAEL004502-PB"/>
    </source>
</evidence>
<dbReference type="PANTHER" id="PTHR45840">
    <property type="entry name" value="RHOMBOID-RELATED PROTEIN"/>
    <property type="match status" value="1"/>
</dbReference>
<comment type="subcellular location">
    <subcellularLocation>
        <location evidence="1">Membrane</location>
        <topology evidence="1">Multi-pass membrane protein</topology>
    </subcellularLocation>
</comment>
<keyword evidence="5 7" id="KW-0472">Membrane</keyword>
<feature type="compositionally biased region" description="Basic and acidic residues" evidence="6">
    <location>
        <begin position="38"/>
        <end position="70"/>
    </location>
</feature>
<feature type="region of interest" description="Disordered" evidence="6">
    <location>
        <begin position="38"/>
        <end position="82"/>
    </location>
</feature>
<dbReference type="Pfam" id="PF01694">
    <property type="entry name" value="Rhomboid"/>
    <property type="match status" value="1"/>
</dbReference>
<evidence type="ECO:0000256" key="3">
    <source>
        <dbReference type="ARBA" id="ARBA00022692"/>
    </source>
</evidence>
<feature type="region of interest" description="Disordered" evidence="6">
    <location>
        <begin position="1"/>
        <end position="25"/>
    </location>
</feature>
<evidence type="ECO:0000259" key="8">
    <source>
        <dbReference type="Pfam" id="PF01694"/>
    </source>
</evidence>
<protein>
    <recommendedName>
        <fullName evidence="8">Peptidase S54 rhomboid domain-containing protein</fullName>
    </recommendedName>
</protein>
<feature type="compositionally biased region" description="Basic and acidic residues" evidence="6">
    <location>
        <begin position="1"/>
        <end position="11"/>
    </location>
</feature>
<feature type="domain" description="Peptidase S54 rhomboid" evidence="8">
    <location>
        <begin position="204"/>
        <end position="349"/>
    </location>
</feature>
<evidence type="ECO:0000256" key="6">
    <source>
        <dbReference type="SAM" id="MobiDB-lite"/>
    </source>
</evidence>
<dbReference type="FunFam" id="1.20.1540.10:FF:000050">
    <property type="entry name" value="Rhomboid-like protein"/>
    <property type="match status" value="1"/>
</dbReference>
<evidence type="ECO:0000256" key="5">
    <source>
        <dbReference type="ARBA" id="ARBA00023136"/>
    </source>
</evidence>
<feature type="transmembrane region" description="Helical" evidence="7">
    <location>
        <begin position="207"/>
        <end position="234"/>
    </location>
</feature>
<proteinExistence type="inferred from homology"/>
<dbReference type="Gene3D" id="1.20.1540.10">
    <property type="entry name" value="Rhomboid-like"/>
    <property type="match status" value="1"/>
</dbReference>
<feature type="transmembrane region" description="Helical" evidence="7">
    <location>
        <begin position="297"/>
        <end position="316"/>
    </location>
</feature>
<dbReference type="GO" id="GO:0016020">
    <property type="term" value="C:membrane"/>
    <property type="evidence" value="ECO:0007669"/>
    <property type="project" value="UniProtKB-SubCell"/>
</dbReference>
<dbReference type="GO" id="GO:0004252">
    <property type="term" value="F:serine-type endopeptidase activity"/>
    <property type="evidence" value="ECO:0007669"/>
    <property type="project" value="InterPro"/>
</dbReference>
<name>A0A6I8T759_AEDAE</name>
<feature type="transmembrane region" description="Helical" evidence="7">
    <location>
        <begin position="360"/>
        <end position="379"/>
    </location>
</feature>
<dbReference type="InParanoid" id="A0A6I8T759"/>
<feature type="transmembrane region" description="Helical" evidence="7">
    <location>
        <begin position="246"/>
        <end position="263"/>
    </location>
</feature>
<keyword evidence="3 7" id="KW-0812">Transmembrane</keyword>
<feature type="transmembrane region" description="Helical" evidence="7">
    <location>
        <begin position="269"/>
        <end position="290"/>
    </location>
</feature>
<dbReference type="EnsemblMetazoa" id="AAEL004502-RB">
    <property type="protein sequence ID" value="AAEL004502-PB"/>
    <property type="gene ID" value="AAEL004502"/>
</dbReference>
<dbReference type="AlphaFoldDB" id="A0A6I8T759"/>
<comment type="similarity">
    <text evidence="2">Belongs to the peptidase S54 family.</text>
</comment>
<dbReference type="InterPro" id="IPR051739">
    <property type="entry name" value="Rhomboid_IM_Serine_Proteases"/>
</dbReference>
<gene>
    <name evidence="9" type="primary">5564936</name>
</gene>
<dbReference type="PANTHER" id="PTHR45840:SF10">
    <property type="entry name" value="RHOMBOID PROTEASE"/>
    <property type="match status" value="1"/>
</dbReference>
<feature type="compositionally biased region" description="Low complexity" evidence="6">
    <location>
        <begin position="106"/>
        <end position="128"/>
    </location>
</feature>
<keyword evidence="4 7" id="KW-1133">Transmembrane helix</keyword>
<evidence type="ECO:0000256" key="7">
    <source>
        <dbReference type="SAM" id="Phobius"/>
    </source>
</evidence>